<dbReference type="RefSeq" id="WP_108602294.1">
    <property type="nucleotide sequence ID" value="NZ_CP026604.1"/>
</dbReference>
<gene>
    <name evidence="1" type="ORF">C2869_07140</name>
</gene>
<organism evidence="1 2">
    <name type="scientific">Saccharobesus litoralis</name>
    <dbReference type="NCBI Taxonomy" id="2172099"/>
    <lineage>
        <taxon>Bacteria</taxon>
        <taxon>Pseudomonadati</taxon>
        <taxon>Pseudomonadota</taxon>
        <taxon>Gammaproteobacteria</taxon>
        <taxon>Alteromonadales</taxon>
        <taxon>Alteromonadaceae</taxon>
        <taxon>Saccharobesus</taxon>
    </lineage>
</organism>
<dbReference type="PROSITE" id="PS51257">
    <property type="entry name" value="PROKAR_LIPOPROTEIN"/>
    <property type="match status" value="1"/>
</dbReference>
<dbReference type="OrthoDB" id="6382175at2"/>
<sequence length="244" mass="26694">MLNLKHSMFALFAFIAIGCNNDDYTSNTTTYTHQFSVDSDVWTAGFADYPVGEEQNYELTSTPFSSFTYQAHGEDQQSEGHLLSGVNYSDDLFMYIKAPLDDLKANQAYAAIFYLKLAVNYGPNCTGIGGSPSDSVYIKAGIGIDEPVSEIEQGTPDMYRMNWDIGSQANDGDNAVVLGTATGPNLDCSGEKYQMITSNSLDKTLEFTTDENGQAWILLGIDSGFEGKTSLYLSKMALNLIEID</sequence>
<proteinExistence type="predicted"/>
<dbReference type="EMBL" id="CP026604">
    <property type="protein sequence ID" value="AWB66223.1"/>
    <property type="molecule type" value="Genomic_DNA"/>
</dbReference>
<protein>
    <submittedName>
        <fullName evidence="1">Uncharacterized protein</fullName>
    </submittedName>
</protein>
<keyword evidence="2" id="KW-1185">Reference proteome</keyword>
<reference evidence="1 2" key="1">
    <citation type="submission" date="2018-01" db="EMBL/GenBank/DDBJ databases">
        <title>Genome sequence of a Cantenovulum-like bacteria.</title>
        <authorList>
            <person name="Tan W.R."/>
            <person name="Lau N.-S."/>
            <person name="Go F."/>
            <person name="Amirul A.-A.A."/>
        </authorList>
    </citation>
    <scope>NUCLEOTIDE SEQUENCE [LARGE SCALE GENOMIC DNA]</scope>
    <source>
        <strain evidence="1 2">CCB-QB4</strain>
    </source>
</reference>
<dbReference type="AlphaFoldDB" id="A0A2S0VPV4"/>
<dbReference type="KEGG" id="cate:C2869_07140"/>
<name>A0A2S0VPV4_9ALTE</name>
<evidence type="ECO:0000313" key="2">
    <source>
        <dbReference type="Proteomes" id="UP000244441"/>
    </source>
</evidence>
<dbReference type="Proteomes" id="UP000244441">
    <property type="component" value="Chromosome"/>
</dbReference>
<evidence type="ECO:0000313" key="1">
    <source>
        <dbReference type="EMBL" id="AWB66223.1"/>
    </source>
</evidence>
<accession>A0A2S0VPV4</accession>